<dbReference type="InterPro" id="IPR037165">
    <property type="entry name" value="AldOxase/xan_DH_Mopterin-bd_sf"/>
</dbReference>
<proteinExistence type="predicted"/>
<dbReference type="GO" id="GO:0005506">
    <property type="term" value="F:iron ion binding"/>
    <property type="evidence" value="ECO:0007669"/>
    <property type="project" value="InterPro"/>
</dbReference>
<accession>A0A383D1X8</accession>
<reference evidence="2" key="1">
    <citation type="submission" date="2018-05" db="EMBL/GenBank/DDBJ databases">
        <authorList>
            <person name="Lanie J.A."/>
            <person name="Ng W.-L."/>
            <person name="Kazmierczak K.M."/>
            <person name="Andrzejewski T.M."/>
            <person name="Davidsen T.M."/>
            <person name="Wayne K.J."/>
            <person name="Tettelin H."/>
            <person name="Glass J.I."/>
            <person name="Rusch D."/>
            <person name="Podicherti R."/>
            <person name="Tsui H.-C.T."/>
            <person name="Winkler M.E."/>
        </authorList>
    </citation>
    <scope>NUCLEOTIDE SEQUENCE</scope>
</reference>
<evidence type="ECO:0000313" key="2">
    <source>
        <dbReference type="EMBL" id="SVE37888.1"/>
    </source>
</evidence>
<evidence type="ECO:0000259" key="1">
    <source>
        <dbReference type="Pfam" id="PF20256"/>
    </source>
</evidence>
<dbReference type="Pfam" id="PF20256">
    <property type="entry name" value="MoCoBD_2"/>
    <property type="match status" value="1"/>
</dbReference>
<dbReference type="SUPFAM" id="SSF56003">
    <property type="entry name" value="Molybdenum cofactor-binding domain"/>
    <property type="match status" value="1"/>
</dbReference>
<dbReference type="AlphaFoldDB" id="A0A383D1X8"/>
<protein>
    <recommendedName>
        <fullName evidence="1">Aldehyde oxidase/xanthine dehydrogenase second molybdopterin binding domain-containing protein</fullName>
    </recommendedName>
</protein>
<feature type="non-terminal residue" evidence="2">
    <location>
        <position position="238"/>
    </location>
</feature>
<organism evidence="2">
    <name type="scientific">marine metagenome</name>
    <dbReference type="NCBI Taxonomy" id="408172"/>
    <lineage>
        <taxon>unclassified sequences</taxon>
        <taxon>metagenomes</taxon>
        <taxon>ecological metagenomes</taxon>
    </lineage>
</organism>
<dbReference type="InterPro" id="IPR046867">
    <property type="entry name" value="AldOxase/xan_DH_MoCoBD2"/>
</dbReference>
<dbReference type="InterPro" id="IPR016208">
    <property type="entry name" value="Ald_Oxase/xanthine_DH-like"/>
</dbReference>
<dbReference type="GO" id="GO:0016491">
    <property type="term" value="F:oxidoreductase activity"/>
    <property type="evidence" value="ECO:0007669"/>
    <property type="project" value="InterPro"/>
</dbReference>
<sequence>VGLDDVVIYNSDSAVTPLAGTTTATRALYMTGNAAHKASSILRDRLVKFAAKILNAETREIELANGQAFVIDEPSNFISLKDLVARGASAGLQRSELAMFQAPFTDPIDKNSGQGRVFPDFTYGCHAAEVAVDTETGEVTVLKSVGAHDVGQAINPQAVEGQIEGGAMMGQGYALTEELIYREGRLVSPSLSEYLIPTSMDMPEIKAIILESRSGLGPFGAKGIGEPSLTPVAPAIAN</sequence>
<dbReference type="Gene3D" id="3.30.365.10">
    <property type="entry name" value="Aldehyde oxidase/xanthine dehydrogenase, molybdopterin binding domain"/>
    <property type="match status" value="2"/>
</dbReference>
<feature type="non-terminal residue" evidence="2">
    <location>
        <position position="1"/>
    </location>
</feature>
<gene>
    <name evidence="2" type="ORF">METZ01_LOCUS490742</name>
</gene>
<name>A0A383D1X8_9ZZZZ</name>
<feature type="domain" description="Aldehyde oxidase/xanthine dehydrogenase second molybdopterin binding" evidence="1">
    <location>
        <begin position="2"/>
        <end position="203"/>
    </location>
</feature>
<dbReference type="PANTHER" id="PTHR11908">
    <property type="entry name" value="XANTHINE DEHYDROGENASE"/>
    <property type="match status" value="1"/>
</dbReference>
<dbReference type="PANTHER" id="PTHR11908:SF157">
    <property type="entry name" value="XANTHINE DEHYDROGENASE SUBUNIT D-RELATED"/>
    <property type="match status" value="1"/>
</dbReference>
<dbReference type="EMBL" id="UINC01213214">
    <property type="protein sequence ID" value="SVE37888.1"/>
    <property type="molecule type" value="Genomic_DNA"/>
</dbReference>